<proteinExistence type="predicted"/>
<feature type="compositionally biased region" description="Basic residues" evidence="2">
    <location>
        <begin position="1"/>
        <end position="11"/>
    </location>
</feature>
<dbReference type="Pfam" id="PF00076">
    <property type="entry name" value="RRM_1"/>
    <property type="match status" value="4"/>
</dbReference>
<feature type="domain" description="RRM" evidence="3">
    <location>
        <begin position="504"/>
        <end position="576"/>
    </location>
</feature>
<feature type="compositionally biased region" description="Polar residues" evidence="2">
    <location>
        <begin position="98"/>
        <end position="109"/>
    </location>
</feature>
<dbReference type="GO" id="GO:0003723">
    <property type="term" value="F:RNA binding"/>
    <property type="evidence" value="ECO:0007669"/>
    <property type="project" value="UniProtKB-UniRule"/>
</dbReference>
<evidence type="ECO:0000259" key="3">
    <source>
        <dbReference type="PROSITE" id="PS50102"/>
    </source>
</evidence>
<feature type="domain" description="RRM" evidence="3">
    <location>
        <begin position="262"/>
        <end position="338"/>
    </location>
</feature>
<dbReference type="Proteomes" id="UP000677803">
    <property type="component" value="Unassembled WGS sequence"/>
</dbReference>
<dbReference type="PANTHER" id="PTHR48037">
    <property type="entry name" value="ATPASE E1"/>
    <property type="match status" value="1"/>
</dbReference>
<dbReference type="PROSITE" id="PS50102">
    <property type="entry name" value="RRM"/>
    <property type="match status" value="3"/>
</dbReference>
<dbReference type="InterPro" id="IPR000504">
    <property type="entry name" value="RRM_dom"/>
</dbReference>
<feature type="region of interest" description="Disordered" evidence="2">
    <location>
        <begin position="580"/>
        <end position="622"/>
    </location>
</feature>
<feature type="compositionally biased region" description="Basic and acidic residues" evidence="2">
    <location>
        <begin position="35"/>
        <end position="53"/>
    </location>
</feature>
<dbReference type="AlphaFoldDB" id="A0A8S4AVI2"/>
<evidence type="ECO:0000313" key="4">
    <source>
        <dbReference type="EMBL" id="CAG5896954.1"/>
    </source>
</evidence>
<feature type="region of interest" description="Disordered" evidence="2">
    <location>
        <begin position="75"/>
        <end position="254"/>
    </location>
</feature>
<feature type="compositionally biased region" description="Basic and acidic residues" evidence="2">
    <location>
        <begin position="221"/>
        <end position="230"/>
    </location>
</feature>
<evidence type="ECO:0000313" key="5">
    <source>
        <dbReference type="Proteomes" id="UP000677803"/>
    </source>
</evidence>
<evidence type="ECO:0000256" key="2">
    <source>
        <dbReference type="SAM" id="MobiDB-lite"/>
    </source>
</evidence>
<organism evidence="4 5">
    <name type="scientific">Menidia menidia</name>
    <name type="common">Atlantic silverside</name>
    <dbReference type="NCBI Taxonomy" id="238744"/>
    <lineage>
        <taxon>Eukaryota</taxon>
        <taxon>Metazoa</taxon>
        <taxon>Chordata</taxon>
        <taxon>Craniata</taxon>
        <taxon>Vertebrata</taxon>
        <taxon>Euteleostomi</taxon>
        <taxon>Actinopterygii</taxon>
        <taxon>Neopterygii</taxon>
        <taxon>Teleostei</taxon>
        <taxon>Neoteleostei</taxon>
        <taxon>Acanthomorphata</taxon>
        <taxon>Ovalentaria</taxon>
        <taxon>Atherinomorphae</taxon>
        <taxon>Atheriniformes</taxon>
        <taxon>Atherinopsidae</taxon>
        <taxon>Menidiinae</taxon>
        <taxon>Menidia</taxon>
    </lineage>
</organism>
<dbReference type="InterPro" id="IPR035979">
    <property type="entry name" value="RBD_domain_sf"/>
</dbReference>
<dbReference type="SMART" id="SM00360">
    <property type="entry name" value="RRM"/>
    <property type="match status" value="3"/>
</dbReference>
<feature type="compositionally biased region" description="Basic and acidic residues" evidence="2">
    <location>
        <begin position="75"/>
        <end position="88"/>
    </location>
</feature>
<feature type="region of interest" description="Disordered" evidence="2">
    <location>
        <begin position="1"/>
        <end position="53"/>
    </location>
</feature>
<accession>A0A8S4AVI2</accession>
<keyword evidence="1" id="KW-0694">RNA-binding</keyword>
<reference evidence="4" key="1">
    <citation type="submission" date="2021-05" db="EMBL/GenBank/DDBJ databases">
        <authorList>
            <person name="Tigano A."/>
        </authorList>
    </citation>
    <scope>NUCLEOTIDE SEQUENCE</scope>
</reference>
<sequence length="622" mass="68349">MAKTRSTRLSKRQSLTVGEEDRVKHEDQAETVPDSELKSTEVEIKMEDKGDKQDLQMNIEVKGNTPTVTVSWEEKNMAKEGEEMKTEACENDQMMGSEKQSQTIASAGSAQGPDGIPEAEVNQGVKEESQNLTQSTPAVATPRKRKRKRGKGDGIKKESNGNENIVEKPTPTSAGSAQVPDSIPEAEMDGVEECQNLTLSEDNESTPAVAASKKRKRKRGKGDGIKKESNENDETVVNGKRKAEPTTETSPTKKPKLINDGFCVYVGKLNSSKKYDEVKDSLAKYLMTQSLLFQEIRLDRSRKHAFVDLASEMDLTKALTLNGETVLDKPMVIAKAKVKIEGEEKVKGPPMEKKDKDARWPSQGIAFVEFKNKKIAEKFLEKKQGTKIQDRVLIVDTVGEAQKANTDNNRENVEAAPSDALFVSNLPFNITERQLKAVFQEAVSFTTPKSRGKAKGYSFVKFPTVADAEKALQSAQNIKISNRTPKVQFCDGRPKPEIETVQSKTLIVVGLAEKTTPETLKIAFEGALSARIPTNKETKRFGFVEFESEEHCRAIKEAMEDCEIDGRKVTVAYAKPKGAKEVPVGRRGLPGRLSAAGANRGGKMKGGGRKTGASQKAVKKVK</sequence>
<dbReference type="Gene3D" id="3.30.70.330">
    <property type="match status" value="4"/>
</dbReference>
<dbReference type="OrthoDB" id="167718at2759"/>
<dbReference type="PANTHER" id="PTHR48037:SF1">
    <property type="entry name" value="RRM DOMAIN-CONTAINING PROTEIN"/>
    <property type="match status" value="1"/>
</dbReference>
<dbReference type="SUPFAM" id="SSF54928">
    <property type="entry name" value="RNA-binding domain, RBD"/>
    <property type="match status" value="3"/>
</dbReference>
<dbReference type="EMBL" id="CAJRST010007779">
    <property type="protein sequence ID" value="CAG5896954.1"/>
    <property type="molecule type" value="Genomic_DNA"/>
</dbReference>
<gene>
    <name evidence="4" type="ORF">MMEN_LOCUS8003</name>
</gene>
<feature type="compositionally biased region" description="Basic and acidic residues" evidence="2">
    <location>
        <begin position="19"/>
        <end position="28"/>
    </location>
</feature>
<feature type="domain" description="RRM" evidence="3">
    <location>
        <begin position="419"/>
        <end position="492"/>
    </location>
</feature>
<feature type="compositionally biased region" description="Basic and acidic residues" evidence="2">
    <location>
        <begin position="151"/>
        <end position="160"/>
    </location>
</feature>
<name>A0A8S4AVI2_9TELE</name>
<comment type="caution">
    <text evidence="4">The sequence shown here is derived from an EMBL/GenBank/DDBJ whole genome shotgun (WGS) entry which is preliminary data.</text>
</comment>
<evidence type="ECO:0000256" key="1">
    <source>
        <dbReference type="PROSITE-ProRule" id="PRU00176"/>
    </source>
</evidence>
<dbReference type="InterPro" id="IPR012677">
    <property type="entry name" value="Nucleotide-bd_a/b_plait_sf"/>
</dbReference>
<protein>
    <submittedName>
        <fullName evidence="4">(Atlantic silverside) hypothetical protein</fullName>
    </submittedName>
</protein>
<keyword evidence="5" id="KW-1185">Reference proteome</keyword>